<feature type="transmembrane region" description="Helical" evidence="1">
    <location>
        <begin position="29"/>
        <end position="51"/>
    </location>
</feature>
<keyword evidence="1" id="KW-1133">Transmembrane helix</keyword>
<dbReference type="RefSeq" id="WP_262392042.1">
    <property type="nucleotide sequence ID" value="NZ_BEXB01000002.1"/>
</dbReference>
<keyword evidence="1" id="KW-0812">Transmembrane</keyword>
<comment type="caution">
    <text evidence="2">The sequence shown here is derived from an EMBL/GenBank/DDBJ whole genome shotgun (WGS) entry which is preliminary data.</text>
</comment>
<organism evidence="2 3">
    <name type="scientific">Sporolactobacillus inulinus</name>
    <dbReference type="NCBI Taxonomy" id="2078"/>
    <lineage>
        <taxon>Bacteria</taxon>
        <taxon>Bacillati</taxon>
        <taxon>Bacillota</taxon>
        <taxon>Bacilli</taxon>
        <taxon>Bacillales</taxon>
        <taxon>Sporolactobacillaceae</taxon>
        <taxon>Sporolactobacillus</taxon>
    </lineage>
</organism>
<evidence type="ECO:0000313" key="3">
    <source>
        <dbReference type="Proteomes" id="UP000319716"/>
    </source>
</evidence>
<reference evidence="2 3" key="1">
    <citation type="submission" date="2017-11" db="EMBL/GenBank/DDBJ databases">
        <title>Draft Genome Sequence of Sporolactobacillus inulinus NBRC 111894 Isolated from Koso, a Japanese Sugar-Vegetable Fermented Beverage.</title>
        <authorList>
            <person name="Chiou T.Y."/>
            <person name="Oshima K."/>
            <person name="Suda W."/>
            <person name="Hattori M."/>
            <person name="Takahashi T."/>
        </authorList>
    </citation>
    <scope>NUCLEOTIDE SEQUENCE [LARGE SCALE GENOMIC DNA]</scope>
    <source>
        <strain evidence="2 3">NBRC111894</strain>
    </source>
</reference>
<feature type="transmembrane region" description="Helical" evidence="1">
    <location>
        <begin position="58"/>
        <end position="75"/>
    </location>
</feature>
<evidence type="ECO:0000313" key="2">
    <source>
        <dbReference type="EMBL" id="GAY74899.1"/>
    </source>
</evidence>
<keyword evidence="1" id="KW-0472">Membrane</keyword>
<dbReference type="Proteomes" id="UP000319716">
    <property type="component" value="Unassembled WGS sequence"/>
</dbReference>
<proteinExistence type="predicted"/>
<accession>A0A4Y1Z7A9</accession>
<protein>
    <submittedName>
        <fullName evidence="2">Uncharacterized protein</fullName>
    </submittedName>
</protein>
<dbReference type="EMBL" id="BEXB01000002">
    <property type="protein sequence ID" value="GAY74899.1"/>
    <property type="molecule type" value="Genomic_DNA"/>
</dbReference>
<gene>
    <name evidence="2" type="ORF">NBRC111894_453</name>
</gene>
<evidence type="ECO:0000256" key="1">
    <source>
        <dbReference type="SAM" id="Phobius"/>
    </source>
</evidence>
<dbReference type="AlphaFoldDB" id="A0A4Y1Z7A9"/>
<name>A0A4Y1Z7A9_9BACL</name>
<sequence>MQIFLSLAVAVGYQFVIRAFDVTATHITLTPAWWQLFVPPLWLASTIEWVIGGQRTAFLSLLALQGLLMPFYPFFHLPTIQQRL</sequence>